<accession>A0A7J7UDF8</accession>
<dbReference type="AlphaFoldDB" id="A0A7J7UDF8"/>
<proteinExistence type="predicted"/>
<sequence>MQLPQGPDTLKPSSLHNSVGWGRYLGTQSYLWFYPLPFITRRNNKIETFVWKMQWGVVGKGVGLGGTG</sequence>
<evidence type="ECO:0000313" key="1">
    <source>
        <dbReference type="EMBL" id="KAF6310933.1"/>
    </source>
</evidence>
<evidence type="ECO:0000313" key="2">
    <source>
        <dbReference type="Proteomes" id="UP000527355"/>
    </source>
</evidence>
<name>A0A7J7UDF8_MYOMY</name>
<comment type="caution">
    <text evidence="1">The sequence shown here is derived from an EMBL/GenBank/DDBJ whole genome shotgun (WGS) entry which is preliminary data.</text>
</comment>
<gene>
    <name evidence="1" type="ORF">mMyoMyo1_014327</name>
</gene>
<organism evidence="1 2">
    <name type="scientific">Myotis myotis</name>
    <name type="common">Greater mouse-eared bat</name>
    <name type="synonym">Vespertilio myotis</name>
    <dbReference type="NCBI Taxonomy" id="51298"/>
    <lineage>
        <taxon>Eukaryota</taxon>
        <taxon>Metazoa</taxon>
        <taxon>Chordata</taxon>
        <taxon>Craniata</taxon>
        <taxon>Vertebrata</taxon>
        <taxon>Euteleostomi</taxon>
        <taxon>Mammalia</taxon>
        <taxon>Eutheria</taxon>
        <taxon>Laurasiatheria</taxon>
        <taxon>Chiroptera</taxon>
        <taxon>Yangochiroptera</taxon>
        <taxon>Vespertilionidae</taxon>
        <taxon>Myotis</taxon>
    </lineage>
</organism>
<dbReference type="EMBL" id="JABWUV010000013">
    <property type="protein sequence ID" value="KAF6310933.1"/>
    <property type="molecule type" value="Genomic_DNA"/>
</dbReference>
<dbReference type="Proteomes" id="UP000527355">
    <property type="component" value="Unassembled WGS sequence"/>
</dbReference>
<protein>
    <submittedName>
        <fullName evidence="1">Uncharacterized protein</fullName>
    </submittedName>
</protein>
<reference evidence="1 2" key="1">
    <citation type="journal article" date="2020" name="Nature">
        <title>Six reference-quality genomes reveal evolution of bat adaptations.</title>
        <authorList>
            <person name="Jebb D."/>
            <person name="Huang Z."/>
            <person name="Pippel M."/>
            <person name="Hughes G.M."/>
            <person name="Lavrichenko K."/>
            <person name="Devanna P."/>
            <person name="Winkler S."/>
            <person name="Jermiin L.S."/>
            <person name="Skirmuntt E.C."/>
            <person name="Katzourakis A."/>
            <person name="Burkitt-Gray L."/>
            <person name="Ray D.A."/>
            <person name="Sullivan K.A.M."/>
            <person name="Roscito J.G."/>
            <person name="Kirilenko B.M."/>
            <person name="Davalos L.M."/>
            <person name="Corthals A.P."/>
            <person name="Power M.L."/>
            <person name="Jones G."/>
            <person name="Ransome R.D."/>
            <person name="Dechmann D.K.N."/>
            <person name="Locatelli A.G."/>
            <person name="Puechmaille S.J."/>
            <person name="Fedrigo O."/>
            <person name="Jarvis E.D."/>
            <person name="Hiller M."/>
            <person name="Vernes S.C."/>
            <person name="Myers E.W."/>
            <person name="Teeling E.C."/>
        </authorList>
    </citation>
    <scope>NUCLEOTIDE SEQUENCE [LARGE SCALE GENOMIC DNA]</scope>
    <source>
        <strain evidence="1">MMyoMyo1</strain>
        <tissue evidence="1">Flight muscle</tissue>
    </source>
</reference>
<keyword evidence="2" id="KW-1185">Reference proteome</keyword>